<dbReference type="InterPro" id="IPR015424">
    <property type="entry name" value="PyrdxlP-dep_Trfase"/>
</dbReference>
<protein>
    <submittedName>
        <fullName evidence="10">Class V aminotransferase</fullName>
    </submittedName>
</protein>
<evidence type="ECO:0000256" key="5">
    <source>
        <dbReference type="ARBA" id="ARBA00022898"/>
    </source>
</evidence>
<keyword evidence="4 10" id="KW-0808">Transferase</keyword>
<evidence type="ECO:0000256" key="4">
    <source>
        <dbReference type="ARBA" id="ARBA00022679"/>
    </source>
</evidence>
<dbReference type="InterPro" id="IPR024169">
    <property type="entry name" value="SP_NH2Trfase/AEP_transaminase"/>
</dbReference>
<feature type="compositionally biased region" description="Basic and acidic residues" evidence="8">
    <location>
        <begin position="1"/>
        <end position="18"/>
    </location>
</feature>
<evidence type="ECO:0000259" key="9">
    <source>
        <dbReference type="Pfam" id="PF00266"/>
    </source>
</evidence>
<evidence type="ECO:0000256" key="3">
    <source>
        <dbReference type="ARBA" id="ARBA00022576"/>
    </source>
</evidence>
<sequence>MTTQQKKEIPVPQVEKRQPIPKQNLRVPGPTPIPPEASEAQTAPMINHRGPEFSAMMKRITLRLQYFFQTEALVMTYPASGTGGQECAIVNVFSPGDHVVSITIGNFGNRMAKIAEAYGLQVTRLEYPWGEAAEPASVEKRLQEVAPYKGVLLTHNETSTGVTNDIETLARIIRKHNPDALIIVDAVSSLACVPLEMDAWDLDVVFTGSQKGWMVPPGLMMIAASPRAWEAYKTAKLPRFYFDWEMTRKSLQSKWQHPTTPPLSVLYALDVTLEMMLEEGRQAIFDRHQRAGEYVRNRAKALGLELLADHQYASNTVTAIKVPEGIDLKVMLKKLREEEKTVFAGGQGQLDGKIFRIGHLGYFTEADLQSAVDNLEHVLHDLGYKG</sequence>
<dbReference type="GO" id="GO:0008453">
    <property type="term" value="F:alanine-glyoxylate transaminase activity"/>
    <property type="evidence" value="ECO:0007669"/>
    <property type="project" value="TreeGrafter"/>
</dbReference>
<dbReference type="AlphaFoldDB" id="A0A455SUM2"/>
<feature type="binding site" evidence="6">
    <location>
        <position position="356"/>
    </location>
    <ligand>
        <name>substrate</name>
    </ligand>
</feature>
<evidence type="ECO:0000313" key="10">
    <source>
        <dbReference type="EMBL" id="BBH91326.1"/>
    </source>
</evidence>
<accession>A0A455SUM2</accession>
<comment type="similarity">
    <text evidence="2">Belongs to the class-V pyridoxal-phosphate-dependent aminotransferase family.</text>
</comment>
<evidence type="ECO:0000256" key="8">
    <source>
        <dbReference type="SAM" id="MobiDB-lite"/>
    </source>
</evidence>
<name>A0A455SUM2_9CHLR</name>
<dbReference type="InterPro" id="IPR015421">
    <property type="entry name" value="PyrdxlP-dep_Trfase_major"/>
</dbReference>
<keyword evidence="5 7" id="KW-0663">Pyridoxal phosphate</keyword>
<dbReference type="FunFam" id="3.40.640.10:FF:000027">
    <property type="entry name" value="Serine--pyruvate aminotransferase, mitochondrial"/>
    <property type="match status" value="1"/>
</dbReference>
<evidence type="ECO:0000256" key="2">
    <source>
        <dbReference type="ARBA" id="ARBA00009236"/>
    </source>
</evidence>
<feature type="domain" description="Aminotransferase class V" evidence="9">
    <location>
        <begin position="40"/>
        <end position="345"/>
    </location>
</feature>
<organism evidence="10">
    <name type="scientific">Thermosporothrix sp. COM3</name>
    <dbReference type="NCBI Taxonomy" id="2490863"/>
    <lineage>
        <taxon>Bacteria</taxon>
        <taxon>Bacillati</taxon>
        <taxon>Chloroflexota</taxon>
        <taxon>Ktedonobacteria</taxon>
        <taxon>Ktedonobacterales</taxon>
        <taxon>Thermosporotrichaceae</taxon>
        <taxon>Thermosporothrix</taxon>
    </lineage>
</organism>
<feature type="region of interest" description="Disordered" evidence="8">
    <location>
        <begin position="1"/>
        <end position="43"/>
    </location>
</feature>
<dbReference type="Gene3D" id="3.90.1150.10">
    <property type="entry name" value="Aspartate Aminotransferase, domain 1"/>
    <property type="match status" value="1"/>
</dbReference>
<dbReference type="SUPFAM" id="SSF53383">
    <property type="entry name" value="PLP-dependent transferases"/>
    <property type="match status" value="1"/>
</dbReference>
<dbReference type="EMBL" id="AP019376">
    <property type="protein sequence ID" value="BBH91326.1"/>
    <property type="molecule type" value="Genomic_DNA"/>
</dbReference>
<dbReference type="Pfam" id="PF00266">
    <property type="entry name" value="Aminotran_5"/>
    <property type="match status" value="1"/>
</dbReference>
<feature type="modified residue" description="N6-(pyridoxal phosphate)lysine" evidence="7">
    <location>
        <position position="211"/>
    </location>
</feature>
<gene>
    <name evidence="10" type="ORF">KTC_60770</name>
</gene>
<dbReference type="InterPro" id="IPR015422">
    <property type="entry name" value="PyrdxlP-dep_Trfase_small"/>
</dbReference>
<dbReference type="PIRSF" id="PIRSF000524">
    <property type="entry name" value="SPT"/>
    <property type="match status" value="1"/>
</dbReference>
<dbReference type="PANTHER" id="PTHR21152">
    <property type="entry name" value="AMINOTRANSFERASE CLASS V"/>
    <property type="match status" value="1"/>
</dbReference>
<keyword evidence="3 10" id="KW-0032">Aminotransferase</keyword>
<reference evidence="10" key="1">
    <citation type="submission" date="2018-12" db="EMBL/GenBank/DDBJ databases">
        <title>Novel natural products biosynthetic potential of the class Ktedonobacteria.</title>
        <authorList>
            <person name="Zheng Y."/>
            <person name="Saitou A."/>
            <person name="Wang C.M."/>
            <person name="Toyoda A."/>
            <person name="Minakuchi Y."/>
            <person name="Sekiguchi Y."/>
            <person name="Ueda K."/>
            <person name="Takano H."/>
            <person name="Sakai Y."/>
            <person name="Yokota A."/>
            <person name="Yabe S."/>
        </authorList>
    </citation>
    <scope>NUCLEOTIDE SEQUENCE</scope>
    <source>
        <strain evidence="10">COM3</strain>
    </source>
</reference>
<comment type="cofactor">
    <cofactor evidence="1 7">
        <name>pyridoxal 5'-phosphate</name>
        <dbReference type="ChEBI" id="CHEBI:597326"/>
    </cofactor>
</comment>
<evidence type="ECO:0000256" key="1">
    <source>
        <dbReference type="ARBA" id="ARBA00001933"/>
    </source>
</evidence>
<dbReference type="Gene3D" id="3.40.640.10">
    <property type="entry name" value="Type I PLP-dependent aspartate aminotransferase-like (Major domain)"/>
    <property type="match status" value="1"/>
</dbReference>
<proteinExistence type="inferred from homology"/>
<evidence type="ECO:0000256" key="6">
    <source>
        <dbReference type="PIRSR" id="PIRSR000524-1"/>
    </source>
</evidence>
<evidence type="ECO:0000256" key="7">
    <source>
        <dbReference type="PIRSR" id="PIRSR000524-50"/>
    </source>
</evidence>
<dbReference type="GO" id="GO:0004760">
    <property type="term" value="F:L-serine-pyruvate transaminase activity"/>
    <property type="evidence" value="ECO:0007669"/>
    <property type="project" value="TreeGrafter"/>
</dbReference>
<dbReference type="InterPro" id="IPR000192">
    <property type="entry name" value="Aminotrans_V_dom"/>
</dbReference>
<dbReference type="PANTHER" id="PTHR21152:SF40">
    <property type="entry name" value="ALANINE--GLYOXYLATE AMINOTRANSFERASE"/>
    <property type="match status" value="1"/>
</dbReference>
<dbReference type="GO" id="GO:0019265">
    <property type="term" value="P:glycine biosynthetic process, by transamination of glyoxylate"/>
    <property type="evidence" value="ECO:0007669"/>
    <property type="project" value="TreeGrafter"/>
</dbReference>